<evidence type="ECO:0000313" key="13">
    <source>
        <dbReference type="Proteomes" id="UP000732298"/>
    </source>
</evidence>
<proteinExistence type="inferred from homology"/>
<name>A0A8T3YLZ1_9ARCH</name>
<evidence type="ECO:0000259" key="11">
    <source>
        <dbReference type="Pfam" id="PF01248"/>
    </source>
</evidence>
<dbReference type="AlphaFoldDB" id="A0A8T3YLZ1"/>
<keyword evidence="3" id="KW-0963">Cytoplasm</keyword>
<accession>A0A8T3YLZ1</accession>
<dbReference type="GO" id="GO:0003735">
    <property type="term" value="F:structural constituent of ribosome"/>
    <property type="evidence" value="ECO:0007669"/>
    <property type="project" value="InterPro"/>
</dbReference>
<sequence length="122" mass="13329">MAEFVKFSMPEELRARQAMLLEKIKKSGKVKIGANEATKAAERGSAKLIVVAEDVSPPEIVMHLPLICREKNIPFSYVSTKKGLGQYVGIAVGTSAIAILDEGDQKKELADFAKKLQEIAKQ</sequence>
<dbReference type="InterPro" id="IPR029064">
    <property type="entry name" value="Ribosomal_eL30-like_sf"/>
</dbReference>
<dbReference type="InterPro" id="IPR004038">
    <property type="entry name" value="Ribosomal_eL8/eL30/eS12/Gad45"/>
</dbReference>
<dbReference type="Gene3D" id="3.30.1330.30">
    <property type="match status" value="1"/>
</dbReference>
<keyword evidence="6" id="KW-0694">RNA-binding</keyword>
<evidence type="ECO:0000256" key="6">
    <source>
        <dbReference type="ARBA" id="ARBA00022884"/>
    </source>
</evidence>
<evidence type="ECO:0000256" key="1">
    <source>
        <dbReference type="ARBA" id="ARBA00004496"/>
    </source>
</evidence>
<dbReference type="InterPro" id="IPR018492">
    <property type="entry name" value="Ribosomal_eL8/Nhp2"/>
</dbReference>
<dbReference type="GO" id="GO:0005737">
    <property type="term" value="C:cytoplasm"/>
    <property type="evidence" value="ECO:0007669"/>
    <property type="project" value="UniProtKB-SubCell"/>
</dbReference>
<dbReference type="FunFam" id="3.30.1330.30:FF:000020">
    <property type="entry name" value="50S ribosomal protein L7Ae"/>
    <property type="match status" value="1"/>
</dbReference>
<evidence type="ECO:0000256" key="8">
    <source>
        <dbReference type="ARBA" id="ARBA00023274"/>
    </source>
</evidence>
<organism evidence="12 13">
    <name type="scientific">Candidatus Iainarchaeum sp</name>
    <dbReference type="NCBI Taxonomy" id="3101447"/>
    <lineage>
        <taxon>Archaea</taxon>
        <taxon>Candidatus Iainarchaeota</taxon>
        <taxon>Candidatus Iainarchaeia</taxon>
        <taxon>Candidatus Iainarchaeales</taxon>
        <taxon>Candidatus Iainarchaeaceae</taxon>
        <taxon>Candidatus Iainarchaeum</taxon>
    </lineage>
</organism>
<evidence type="ECO:0000256" key="2">
    <source>
        <dbReference type="ARBA" id="ARBA00007337"/>
    </source>
</evidence>
<dbReference type="SUPFAM" id="SSF55315">
    <property type="entry name" value="L30e-like"/>
    <property type="match status" value="1"/>
</dbReference>
<keyword evidence="8" id="KW-0687">Ribonucleoprotein</keyword>
<dbReference type="PRINTS" id="PR00884">
    <property type="entry name" value="RIBOSOMALHS6"/>
</dbReference>
<dbReference type="InterPro" id="IPR050257">
    <property type="entry name" value="eL8/uL1-like"/>
</dbReference>
<evidence type="ECO:0000256" key="7">
    <source>
        <dbReference type="ARBA" id="ARBA00022980"/>
    </source>
</evidence>
<protein>
    <recommendedName>
        <fullName evidence="9 10">50S ribosomal protein L7Ae</fullName>
    </recommendedName>
</protein>
<dbReference type="NCBIfam" id="TIGR03677">
    <property type="entry name" value="eL8_ribo"/>
    <property type="match status" value="1"/>
</dbReference>
<evidence type="ECO:0000256" key="5">
    <source>
        <dbReference type="ARBA" id="ARBA00022730"/>
    </source>
</evidence>
<reference evidence="12" key="1">
    <citation type="submission" date="2020-07" db="EMBL/GenBank/DDBJ databases">
        <title>Huge and variable diversity of episymbiotic CPR bacteria and DPANN archaea in groundwater ecosystems.</title>
        <authorList>
            <person name="He C.Y."/>
            <person name="Keren R."/>
            <person name="Whittaker M."/>
            <person name="Farag I.F."/>
            <person name="Doudna J."/>
            <person name="Cate J.H.D."/>
            <person name="Banfield J.F."/>
        </authorList>
    </citation>
    <scope>NUCLEOTIDE SEQUENCE</scope>
    <source>
        <strain evidence="12">NC_groundwater_1296_Ag_S-0.2um_52_80</strain>
    </source>
</reference>
<evidence type="ECO:0000256" key="3">
    <source>
        <dbReference type="ARBA" id="ARBA00022490"/>
    </source>
</evidence>
<dbReference type="GO" id="GO:0006412">
    <property type="term" value="P:translation"/>
    <property type="evidence" value="ECO:0007669"/>
    <property type="project" value="InterPro"/>
</dbReference>
<dbReference type="Proteomes" id="UP000732298">
    <property type="component" value="Unassembled WGS sequence"/>
</dbReference>
<dbReference type="Pfam" id="PF01248">
    <property type="entry name" value="Ribosomal_L7Ae"/>
    <property type="match status" value="1"/>
</dbReference>
<evidence type="ECO:0000313" key="12">
    <source>
        <dbReference type="EMBL" id="MBI4210720.1"/>
    </source>
</evidence>
<dbReference type="GO" id="GO:0019843">
    <property type="term" value="F:rRNA binding"/>
    <property type="evidence" value="ECO:0007669"/>
    <property type="project" value="UniProtKB-KW"/>
</dbReference>
<dbReference type="GO" id="GO:0005840">
    <property type="term" value="C:ribosome"/>
    <property type="evidence" value="ECO:0007669"/>
    <property type="project" value="UniProtKB-KW"/>
</dbReference>
<feature type="domain" description="Ribosomal protein eL8/eL30/eS12/Gadd45" evidence="11">
    <location>
        <begin position="20"/>
        <end position="107"/>
    </location>
</feature>
<gene>
    <name evidence="12" type="ORF">HY544_04415</name>
</gene>
<keyword evidence="5" id="KW-0699">rRNA-binding</keyword>
<dbReference type="GO" id="GO:0008033">
    <property type="term" value="P:tRNA processing"/>
    <property type="evidence" value="ECO:0007669"/>
    <property type="project" value="UniProtKB-KW"/>
</dbReference>
<comment type="subcellular location">
    <subcellularLocation>
        <location evidence="1">Cytoplasm</location>
    </subcellularLocation>
</comment>
<keyword evidence="4" id="KW-0819">tRNA processing</keyword>
<dbReference type="PANTHER" id="PTHR23105">
    <property type="entry name" value="RIBOSOMAL PROTEIN L7AE FAMILY MEMBER"/>
    <property type="match status" value="1"/>
</dbReference>
<dbReference type="InterPro" id="IPR022481">
    <property type="entry name" value="Ribosomal_eL8_arc"/>
</dbReference>
<evidence type="ECO:0000256" key="9">
    <source>
        <dbReference type="ARBA" id="ARBA00035441"/>
    </source>
</evidence>
<dbReference type="GO" id="GO:1990904">
    <property type="term" value="C:ribonucleoprotein complex"/>
    <property type="evidence" value="ECO:0007669"/>
    <property type="project" value="UniProtKB-KW"/>
</dbReference>
<comment type="caution">
    <text evidence="12">The sequence shown here is derived from an EMBL/GenBank/DDBJ whole genome shotgun (WGS) entry which is preliminary data.</text>
</comment>
<comment type="similarity">
    <text evidence="2">Belongs to the eukaryotic ribosomal protein eL8 family.</text>
</comment>
<dbReference type="EMBL" id="JACQPB010000041">
    <property type="protein sequence ID" value="MBI4210720.1"/>
    <property type="molecule type" value="Genomic_DNA"/>
</dbReference>
<evidence type="ECO:0000256" key="4">
    <source>
        <dbReference type="ARBA" id="ARBA00022694"/>
    </source>
</evidence>
<keyword evidence="7 12" id="KW-0689">Ribosomal protein</keyword>
<dbReference type="PRINTS" id="PR00881">
    <property type="entry name" value="L7ARS6FAMILY"/>
</dbReference>
<evidence type="ECO:0000256" key="10">
    <source>
        <dbReference type="NCBIfam" id="TIGR03677"/>
    </source>
</evidence>